<dbReference type="RefSeq" id="WP_124193901.1">
    <property type="nucleotide sequence ID" value="NZ_REGA01000001.1"/>
</dbReference>
<dbReference type="Pfam" id="PF09851">
    <property type="entry name" value="SHOCT"/>
    <property type="match status" value="1"/>
</dbReference>
<name>A0A3N6PI72_NATCH</name>
<dbReference type="InterPro" id="IPR018649">
    <property type="entry name" value="SHOCT"/>
</dbReference>
<feature type="transmembrane region" description="Helical" evidence="2">
    <location>
        <begin position="12"/>
        <end position="30"/>
    </location>
</feature>
<feature type="transmembrane region" description="Helical" evidence="2">
    <location>
        <begin position="36"/>
        <end position="55"/>
    </location>
</feature>
<organism evidence="4 5">
    <name type="scientific">Natrarchaeobius chitinivorans</name>
    <dbReference type="NCBI Taxonomy" id="1679083"/>
    <lineage>
        <taxon>Archaea</taxon>
        <taxon>Methanobacteriati</taxon>
        <taxon>Methanobacteriota</taxon>
        <taxon>Stenosarchaea group</taxon>
        <taxon>Halobacteria</taxon>
        <taxon>Halobacteriales</taxon>
        <taxon>Natrialbaceae</taxon>
        <taxon>Natrarchaeobius</taxon>
    </lineage>
</organism>
<protein>
    <submittedName>
        <fullName evidence="4">SHOCT domain-containing protein</fullName>
    </submittedName>
</protein>
<gene>
    <name evidence="4" type="ORF">EA473_01600</name>
</gene>
<dbReference type="OrthoDB" id="178074at2157"/>
<feature type="region of interest" description="Disordered" evidence="1">
    <location>
        <begin position="145"/>
        <end position="186"/>
    </location>
</feature>
<feature type="region of interest" description="Disordered" evidence="1">
    <location>
        <begin position="66"/>
        <end position="104"/>
    </location>
</feature>
<accession>A0A3N6PI72</accession>
<keyword evidence="2" id="KW-1133">Transmembrane helix</keyword>
<evidence type="ECO:0000313" key="5">
    <source>
        <dbReference type="Proteomes" id="UP000282323"/>
    </source>
</evidence>
<evidence type="ECO:0000256" key="1">
    <source>
        <dbReference type="SAM" id="MobiDB-lite"/>
    </source>
</evidence>
<comment type="caution">
    <text evidence="4">The sequence shown here is derived from an EMBL/GenBank/DDBJ whole genome shotgun (WGS) entry which is preliminary data.</text>
</comment>
<feature type="compositionally biased region" description="Basic and acidic residues" evidence="1">
    <location>
        <begin position="91"/>
        <end position="104"/>
    </location>
</feature>
<feature type="domain" description="SHOCT" evidence="3">
    <location>
        <begin position="102"/>
        <end position="129"/>
    </location>
</feature>
<keyword evidence="5" id="KW-1185">Reference proteome</keyword>
<evidence type="ECO:0000256" key="2">
    <source>
        <dbReference type="SAM" id="Phobius"/>
    </source>
</evidence>
<keyword evidence="2" id="KW-0472">Membrane</keyword>
<proteinExistence type="predicted"/>
<evidence type="ECO:0000313" key="4">
    <source>
        <dbReference type="EMBL" id="RQG97915.1"/>
    </source>
</evidence>
<sequence>MSDDPATRFRENVTEITATIVTGIWLVGLFTGQWWWLPFLLVGYIVIVPLIALLFGDESDREEWWEWESESEDELEDSSSDREQQPTGRPGPERGRAENNADALETLRDRYAAGELTDEQFERKLERLLETETLEDVERWRRDARAENRRNRDRSGSDGDRSDDDHRDDRDRNRDRDQDRDLEFET</sequence>
<feature type="compositionally biased region" description="Acidic residues" evidence="1">
    <location>
        <begin position="66"/>
        <end position="78"/>
    </location>
</feature>
<evidence type="ECO:0000259" key="3">
    <source>
        <dbReference type="Pfam" id="PF09851"/>
    </source>
</evidence>
<dbReference type="AlphaFoldDB" id="A0A3N6PI72"/>
<keyword evidence="2" id="KW-0812">Transmembrane</keyword>
<dbReference type="EMBL" id="REGA01000001">
    <property type="protein sequence ID" value="RQG97915.1"/>
    <property type="molecule type" value="Genomic_DNA"/>
</dbReference>
<dbReference type="Proteomes" id="UP000282323">
    <property type="component" value="Unassembled WGS sequence"/>
</dbReference>
<reference evidence="4 5" key="1">
    <citation type="submission" date="2018-10" db="EMBL/GenBank/DDBJ databases">
        <title>Natrarchaeobius chitinivorans gen. nov., sp. nov., and Natrarchaeobius haloalkaliphilus sp. nov., alkaliphilic, chitin-utilizing haloarchaea from hypersaline alkaline lakes.</title>
        <authorList>
            <person name="Sorokin D.Y."/>
            <person name="Elcheninov A.G."/>
            <person name="Kostrikina N.A."/>
            <person name="Bale N.J."/>
            <person name="Sinninghe Damste J.S."/>
            <person name="Khijniak T.V."/>
            <person name="Kublanov I.V."/>
            <person name="Toshchakov S.V."/>
        </authorList>
    </citation>
    <scope>NUCLEOTIDE SEQUENCE [LARGE SCALE GENOMIC DNA]</scope>
    <source>
        <strain evidence="4 5">AArcht4T</strain>
    </source>
</reference>